<evidence type="ECO:0008006" key="4">
    <source>
        <dbReference type="Google" id="ProtNLM"/>
    </source>
</evidence>
<keyword evidence="1" id="KW-0732">Signal</keyword>
<dbReference type="SUPFAM" id="SSF53850">
    <property type="entry name" value="Periplasmic binding protein-like II"/>
    <property type="match status" value="1"/>
</dbReference>
<dbReference type="Gene3D" id="3.40.190.10">
    <property type="entry name" value="Periplasmic binding protein-like II"/>
    <property type="match status" value="1"/>
</dbReference>
<proteinExistence type="predicted"/>
<evidence type="ECO:0000256" key="1">
    <source>
        <dbReference type="SAM" id="SignalP"/>
    </source>
</evidence>
<feature type="chain" id="PRO_5001755479" description="PBP domain-containing protein" evidence="1">
    <location>
        <begin position="22"/>
        <end position="138"/>
    </location>
</feature>
<feature type="signal peptide" evidence="1">
    <location>
        <begin position="1"/>
        <end position="21"/>
    </location>
</feature>
<name>A0A081C4P9_VECG1</name>
<evidence type="ECO:0000313" key="3">
    <source>
        <dbReference type="Proteomes" id="UP000030661"/>
    </source>
</evidence>
<evidence type="ECO:0000313" key="2">
    <source>
        <dbReference type="EMBL" id="GAK59554.1"/>
    </source>
</evidence>
<keyword evidence="3" id="KW-1185">Reference proteome</keyword>
<gene>
    <name evidence="2" type="ORF">U27_06539</name>
</gene>
<dbReference type="eggNOG" id="COG0226">
    <property type="taxonomic scope" value="Bacteria"/>
</dbReference>
<dbReference type="Proteomes" id="UP000030661">
    <property type="component" value="Unassembled WGS sequence"/>
</dbReference>
<dbReference type="EMBL" id="DF820470">
    <property type="protein sequence ID" value="GAK59554.1"/>
    <property type="molecule type" value="Genomic_DNA"/>
</dbReference>
<sequence>MKCISLCVLCVLLCSSGVTWAEMLIIAHQNISETTISQKDIQEIFLGKRVQWKDNTAIHPATIKNPELHEVFLKHYVKKTSSQWIAHWKRMVFTGNGTPPQQFDTQQELLEYVANTSGAIGYVDAETSIENVTILKVQ</sequence>
<organism evidence="2">
    <name type="scientific">Vecturithrix granuli</name>
    <dbReference type="NCBI Taxonomy" id="1499967"/>
    <lineage>
        <taxon>Bacteria</taxon>
        <taxon>Candidatus Moduliflexota</taxon>
        <taxon>Candidatus Vecturitrichia</taxon>
        <taxon>Candidatus Vecturitrichales</taxon>
        <taxon>Candidatus Vecturitrichaceae</taxon>
        <taxon>Candidatus Vecturithrix</taxon>
    </lineage>
</organism>
<dbReference type="HOGENOM" id="CLU_124904_1_1_0"/>
<protein>
    <recommendedName>
        <fullName evidence="4">PBP domain-containing protein</fullName>
    </recommendedName>
</protein>
<dbReference type="AlphaFoldDB" id="A0A081C4P9"/>
<accession>A0A081C4P9</accession>
<reference evidence="2" key="1">
    <citation type="journal article" date="2015" name="PeerJ">
        <title>First genomic representation of candidate bacterial phylum KSB3 points to enhanced environmental sensing as a trigger of wastewater bulking.</title>
        <authorList>
            <person name="Sekiguchi Y."/>
            <person name="Ohashi A."/>
            <person name="Parks D.H."/>
            <person name="Yamauchi T."/>
            <person name="Tyson G.W."/>
            <person name="Hugenholtz P."/>
        </authorList>
    </citation>
    <scope>NUCLEOTIDE SEQUENCE [LARGE SCALE GENOMIC DNA]</scope>
</reference>
<dbReference type="STRING" id="1499967.U27_06539"/>